<name>A0AAI9SUX5_9ASCO</name>
<dbReference type="Proteomes" id="UP001202479">
    <property type="component" value="Unassembled WGS sequence"/>
</dbReference>
<protein>
    <submittedName>
        <fullName evidence="1">KAR9</fullName>
    </submittedName>
</protein>
<dbReference type="PANTHER" id="PTHR37271:SF1">
    <property type="entry name" value="KARYOGAMY PROTEIN KAR9"/>
    <property type="match status" value="1"/>
</dbReference>
<dbReference type="GO" id="GO:0043332">
    <property type="term" value="C:mating projection tip"/>
    <property type="evidence" value="ECO:0007669"/>
    <property type="project" value="TreeGrafter"/>
</dbReference>
<dbReference type="PANTHER" id="PTHR37271">
    <property type="entry name" value="KARYOGAMY PROTEIN KAR9"/>
    <property type="match status" value="1"/>
</dbReference>
<dbReference type="AlphaFoldDB" id="A0AAI9SUX5"/>
<dbReference type="GeneID" id="73381837"/>
<dbReference type="GO" id="GO:0051293">
    <property type="term" value="P:establishment of spindle localization"/>
    <property type="evidence" value="ECO:0007669"/>
    <property type="project" value="TreeGrafter"/>
</dbReference>
<sequence>MIRAPTLKLSHLLTSIANFSFFDELINITEPSPSSSVQLSQHDLFKINKVLDDIDLYLNDLIMVFNNIKQVSKNAQNLLDWYFEGKNALIDLLRNLDSIDSIISRLLLVVEVAEPLTDINQNNLIRKFEEASDLLLDVKKSSILLKKNLDISIKYHELIENVIRSLKVKIEDYIKSVVKLKEYKLTSPQRVLANFSLADIVSKMKINEFTSTNKIKSMRLPTFNDLDEKIYEEYMALVEKIEPLSISLNIVPSQIEEFNNACSQSLFQESREKVLLSYESMLDKWNYLQIQMKILKVENIDSKWNQIFNYLIEQIEQECNELIDVLAFWDSASCNASSVVNEDVGGRYKVCANSVYLIQNAIHENIITDKSLSAQFYKQLQPKWMEVNDLITRAKAPDPEGFSRKQHLTQDTRDKTCDSKGLRQFQTKSRGESQGYFERLTSNGLGIDFNVDVESVTMPLSVLKKDKMVDIFTDNETDKSCGKNLRNSLIQVYDYVNERKKEDEEETLVKTPVQQRKVTSKHSESAPFDITAYFENVLNSSIRKPSKLPRIHPSYIQLGYPVISKRKGYTQIPAINASHVVFQSPFRIKNGTSLQLSSPNLDTTVQYHRRNDPFYISRSRTSSTATVIGRPNSLLNEMKIPNLTYARKLSYNSASPERPLSSSLGSRYNDENLLKSFE</sequence>
<reference evidence="1" key="1">
    <citation type="journal article" date="2022" name="DNA Res.">
        <title>Genome analysis of five recently described species of the CUG-Ser clade uncovers Candida theae as a new hybrid lineage with pathogenic potential in the Candida parapsilosis species complex.</title>
        <authorList>
            <person name="Mixao V."/>
            <person name="Del Olmo V."/>
            <person name="Hegedusova E."/>
            <person name="Saus E."/>
            <person name="Pryszcz L."/>
            <person name="Cillingova A."/>
            <person name="Nosek J."/>
            <person name="Gabaldon T."/>
        </authorList>
    </citation>
    <scope>NUCLEOTIDE SEQUENCE</scope>
    <source>
        <strain evidence="1">CBS 10844</strain>
    </source>
</reference>
<keyword evidence="2" id="KW-1185">Reference proteome</keyword>
<comment type="caution">
    <text evidence="1">The sequence shown here is derived from an EMBL/GenBank/DDBJ whole genome shotgun (WGS) entry which is preliminary data.</text>
</comment>
<evidence type="ECO:0000313" key="1">
    <source>
        <dbReference type="EMBL" id="KAI3402969.2"/>
    </source>
</evidence>
<dbReference type="GO" id="GO:0005816">
    <property type="term" value="C:spindle pole body"/>
    <property type="evidence" value="ECO:0007669"/>
    <property type="project" value="TreeGrafter"/>
</dbReference>
<accession>A0AAI9SUX5</accession>
<dbReference type="GO" id="GO:0030473">
    <property type="term" value="P:nuclear migration along microtubule"/>
    <property type="evidence" value="ECO:0007669"/>
    <property type="project" value="TreeGrafter"/>
</dbReference>
<dbReference type="InterPro" id="IPR013889">
    <property type="entry name" value="Karyogamy_KAR9"/>
</dbReference>
<dbReference type="GO" id="GO:0005938">
    <property type="term" value="C:cell cortex"/>
    <property type="evidence" value="ECO:0007669"/>
    <property type="project" value="TreeGrafter"/>
</dbReference>
<organism evidence="1 2">
    <name type="scientific">Candida oxycetoniae</name>
    <dbReference type="NCBI Taxonomy" id="497107"/>
    <lineage>
        <taxon>Eukaryota</taxon>
        <taxon>Fungi</taxon>
        <taxon>Dikarya</taxon>
        <taxon>Ascomycota</taxon>
        <taxon>Saccharomycotina</taxon>
        <taxon>Pichiomycetes</taxon>
        <taxon>Debaryomycetaceae</taxon>
        <taxon>Candida/Lodderomyces clade</taxon>
        <taxon>Candida</taxon>
    </lineage>
</organism>
<dbReference type="GO" id="GO:0031578">
    <property type="term" value="P:mitotic spindle orientation checkpoint signaling"/>
    <property type="evidence" value="ECO:0007669"/>
    <property type="project" value="TreeGrafter"/>
</dbReference>
<proteinExistence type="predicted"/>
<dbReference type="EMBL" id="JAHUZD010000139">
    <property type="protein sequence ID" value="KAI3402969.2"/>
    <property type="molecule type" value="Genomic_DNA"/>
</dbReference>
<evidence type="ECO:0000313" key="2">
    <source>
        <dbReference type="Proteomes" id="UP001202479"/>
    </source>
</evidence>
<gene>
    <name evidence="1" type="ORF">KGF56_004222</name>
</gene>
<dbReference type="RefSeq" id="XP_049178716.1">
    <property type="nucleotide sequence ID" value="XM_049325638.1"/>
</dbReference>
<dbReference type="Pfam" id="PF08580">
    <property type="entry name" value="KAR9"/>
    <property type="match status" value="2"/>
</dbReference>